<accession>A0ABM9FHU5</accession>
<comment type="caution">
    <text evidence="1">The sequence shown here is derived from an EMBL/GenBank/DDBJ whole genome shotgun (WGS) entry which is preliminary data.</text>
</comment>
<evidence type="ECO:0000313" key="1">
    <source>
        <dbReference type="EMBL" id="CAH8190948.1"/>
    </source>
</evidence>
<proteinExistence type="predicted"/>
<dbReference type="Proteomes" id="UP001152658">
    <property type="component" value="Unassembled WGS sequence"/>
</dbReference>
<gene>
    <name evidence="1" type="ORF">VAE063_1000230</name>
</gene>
<dbReference type="EMBL" id="CALYLK010000001">
    <property type="protein sequence ID" value="CAH8190948.1"/>
    <property type="molecule type" value="Genomic_DNA"/>
</dbReference>
<evidence type="ECO:0000313" key="2">
    <source>
        <dbReference type="Proteomes" id="UP001152658"/>
    </source>
</evidence>
<protein>
    <submittedName>
        <fullName evidence="1">Uncharacterized protein</fullName>
    </submittedName>
</protein>
<name>A0ABM9FHU5_9VIBR</name>
<organism evidence="1 2">
    <name type="scientific">Vibrio aestuarianus</name>
    <dbReference type="NCBI Taxonomy" id="28171"/>
    <lineage>
        <taxon>Bacteria</taxon>
        <taxon>Pseudomonadati</taxon>
        <taxon>Pseudomonadota</taxon>
        <taxon>Gammaproteobacteria</taxon>
        <taxon>Vibrionales</taxon>
        <taxon>Vibrionaceae</taxon>
        <taxon>Vibrio</taxon>
    </lineage>
</organism>
<keyword evidence="2" id="KW-1185">Reference proteome</keyword>
<reference evidence="1" key="1">
    <citation type="submission" date="2022-06" db="EMBL/GenBank/DDBJ databases">
        <authorList>
            <person name="Goudenege D."/>
            <person name="Le Roux F."/>
        </authorList>
    </citation>
    <scope>NUCLEOTIDE SEQUENCE</scope>
    <source>
        <strain evidence="1">12-063</strain>
    </source>
</reference>
<sequence>MKPATSLSIVFFRIGLNKEPSYAGSLFYVKQQSISKEPANKSPAHPQSKTK</sequence>